<accession>A0A1G1KSV0</accession>
<dbReference type="PROSITE" id="PS51257">
    <property type="entry name" value="PROKAR_LIPOPROTEIN"/>
    <property type="match status" value="1"/>
</dbReference>
<proteinExistence type="predicted"/>
<feature type="signal peptide" evidence="1">
    <location>
        <begin position="1"/>
        <end position="27"/>
    </location>
</feature>
<feature type="chain" id="PRO_5009576529" description="DUF5666 domain-containing protein" evidence="1">
    <location>
        <begin position="28"/>
        <end position="333"/>
    </location>
</feature>
<evidence type="ECO:0000313" key="3">
    <source>
        <dbReference type="Proteomes" id="UP000178187"/>
    </source>
</evidence>
<keyword evidence="1" id="KW-0732">Signal</keyword>
<sequence>MKTFKIMFVVVISLLAVSCLMPVSAHAEDACLTCIGPAPCCTNIEPVPMPMPSIQIPGKDGVYAQLEIVKYTPEHSECPVCNCKPDELRCFCPAMPCWIQLPKAELIVKVVNTTASPVTISPKVVITDKTAPGSGVCEIDENGNQICSEQIGMSPMVQVLSTFVPPSSTTIVATAELIAPVIKHVFQADVTVVPPKLPCTRTETGEEICPEVIGYMAHLAAQTYLPEQDQKPVDVSGLIKDTHQDLVSRVTSVDANVQAEIQQVKDVKGLVKLTKHGVCGLVQKVLGTRSPFMDVCLESNIIIPLPAPEPIIVKAGSTNVATTLTTKVTVVKK</sequence>
<organism evidence="2 3">
    <name type="scientific">Candidatus Danuiimicrobium aquiferis</name>
    <dbReference type="NCBI Taxonomy" id="1801832"/>
    <lineage>
        <taxon>Bacteria</taxon>
        <taxon>Pseudomonadati</taxon>
        <taxon>Candidatus Omnitrophota</taxon>
        <taxon>Candidatus Danuiimicrobium</taxon>
    </lineage>
</organism>
<evidence type="ECO:0000313" key="2">
    <source>
        <dbReference type="EMBL" id="OGW95925.1"/>
    </source>
</evidence>
<protein>
    <recommendedName>
        <fullName evidence="4">DUF5666 domain-containing protein</fullName>
    </recommendedName>
</protein>
<evidence type="ECO:0000256" key="1">
    <source>
        <dbReference type="SAM" id="SignalP"/>
    </source>
</evidence>
<evidence type="ECO:0008006" key="4">
    <source>
        <dbReference type="Google" id="ProtNLM"/>
    </source>
</evidence>
<comment type="caution">
    <text evidence="2">The sequence shown here is derived from an EMBL/GenBank/DDBJ whole genome shotgun (WGS) entry which is preliminary data.</text>
</comment>
<reference evidence="2 3" key="1">
    <citation type="journal article" date="2016" name="Nat. Commun.">
        <title>Thousands of microbial genomes shed light on interconnected biogeochemical processes in an aquifer system.</title>
        <authorList>
            <person name="Anantharaman K."/>
            <person name="Brown C.T."/>
            <person name="Hug L.A."/>
            <person name="Sharon I."/>
            <person name="Castelle C.J."/>
            <person name="Probst A.J."/>
            <person name="Thomas B.C."/>
            <person name="Singh A."/>
            <person name="Wilkins M.J."/>
            <person name="Karaoz U."/>
            <person name="Brodie E.L."/>
            <person name="Williams K.H."/>
            <person name="Hubbard S.S."/>
            <person name="Banfield J.F."/>
        </authorList>
    </citation>
    <scope>NUCLEOTIDE SEQUENCE [LARGE SCALE GENOMIC DNA]</scope>
</reference>
<gene>
    <name evidence="2" type="ORF">A3G33_03920</name>
</gene>
<name>A0A1G1KSV0_9BACT</name>
<dbReference type="EMBL" id="MHFR01000056">
    <property type="protein sequence ID" value="OGW95925.1"/>
    <property type="molecule type" value="Genomic_DNA"/>
</dbReference>
<dbReference type="AlphaFoldDB" id="A0A1G1KSV0"/>
<dbReference type="Proteomes" id="UP000178187">
    <property type="component" value="Unassembled WGS sequence"/>
</dbReference>